<evidence type="ECO:0000256" key="2">
    <source>
        <dbReference type="ARBA" id="ARBA00003690"/>
    </source>
</evidence>
<evidence type="ECO:0000256" key="6">
    <source>
        <dbReference type="ARBA" id="ARBA00022617"/>
    </source>
</evidence>
<dbReference type="PRINTS" id="PR00463">
    <property type="entry name" value="EP450I"/>
</dbReference>
<keyword evidence="9" id="KW-0492">Microsome</keyword>
<proteinExistence type="inferred from homology"/>
<dbReference type="PROSITE" id="PS00086">
    <property type="entry name" value="CYTOCHROME_P450"/>
    <property type="match status" value="2"/>
</dbReference>
<evidence type="ECO:0000256" key="11">
    <source>
        <dbReference type="ARBA" id="ARBA00023004"/>
    </source>
</evidence>
<evidence type="ECO:0000256" key="12">
    <source>
        <dbReference type="ARBA" id="ARBA00023033"/>
    </source>
</evidence>
<evidence type="ECO:0000256" key="4">
    <source>
        <dbReference type="ARBA" id="ARBA00004406"/>
    </source>
</evidence>
<comment type="caution">
    <text evidence="15">The sequence shown here is derived from an EMBL/GenBank/DDBJ whole genome shotgun (WGS) entry which is preliminary data.</text>
</comment>
<accession>A0ABQ7R5G0</accession>
<keyword evidence="14" id="KW-0812">Transmembrane</keyword>
<reference evidence="15 16" key="1">
    <citation type="submission" date="2021-06" db="EMBL/GenBank/DDBJ databases">
        <title>A haploid diamondback moth (Plutella xylostella L.) genome assembly resolves 31 chromosomes and identifies a diamide resistance mutation.</title>
        <authorList>
            <person name="Ward C.M."/>
            <person name="Perry K.D."/>
            <person name="Baker G."/>
            <person name="Powis K."/>
            <person name="Heckel D.G."/>
            <person name="Baxter S.W."/>
        </authorList>
    </citation>
    <scope>NUCLEOTIDE SEQUENCE [LARGE SCALE GENOMIC DNA]</scope>
    <source>
        <strain evidence="15 16">LV</strain>
        <tissue evidence="15">Single pupa</tissue>
    </source>
</reference>
<keyword evidence="13 14" id="KW-0472">Membrane</keyword>
<keyword evidence="16" id="KW-1185">Reference proteome</keyword>
<dbReference type="PANTHER" id="PTHR24291:SF189">
    <property type="entry name" value="CYTOCHROME P450 4C3-RELATED"/>
    <property type="match status" value="1"/>
</dbReference>
<evidence type="ECO:0000256" key="13">
    <source>
        <dbReference type="ARBA" id="ARBA00023136"/>
    </source>
</evidence>
<dbReference type="PRINTS" id="PR00385">
    <property type="entry name" value="P450"/>
</dbReference>
<dbReference type="Gene3D" id="1.10.630.10">
    <property type="entry name" value="Cytochrome P450"/>
    <property type="match status" value="2"/>
</dbReference>
<gene>
    <name evidence="15" type="ORF">JYU34_001994</name>
</gene>
<keyword evidence="7" id="KW-0479">Metal-binding</keyword>
<dbReference type="PANTHER" id="PTHR24291">
    <property type="entry name" value="CYTOCHROME P450 FAMILY 4"/>
    <property type="match status" value="1"/>
</dbReference>
<evidence type="ECO:0000313" key="16">
    <source>
        <dbReference type="Proteomes" id="UP000823941"/>
    </source>
</evidence>
<keyword evidence="14" id="KW-1133">Transmembrane helix</keyword>
<comment type="function">
    <text evidence="2">May be involved in the metabolism of insect hormones and in the breakdown of synthetic insecticides.</text>
</comment>
<protein>
    <recommendedName>
        <fullName evidence="17">Cytochrome P450</fullName>
    </recommendedName>
</protein>
<keyword evidence="11" id="KW-0408">Iron</keyword>
<dbReference type="InterPro" id="IPR050196">
    <property type="entry name" value="Cytochrome_P450_Monoox"/>
</dbReference>
<evidence type="ECO:0000256" key="9">
    <source>
        <dbReference type="ARBA" id="ARBA00022848"/>
    </source>
</evidence>
<evidence type="ECO:0000256" key="7">
    <source>
        <dbReference type="ARBA" id="ARBA00022723"/>
    </source>
</evidence>
<comment type="subcellular location">
    <subcellularLocation>
        <location evidence="4">Endoplasmic reticulum membrane</location>
        <topology evidence="4">Peripheral membrane protein</topology>
    </subcellularLocation>
    <subcellularLocation>
        <location evidence="3">Microsome membrane</location>
        <topology evidence="3">Peripheral membrane protein</topology>
    </subcellularLocation>
</comment>
<keyword evidence="10" id="KW-0560">Oxidoreductase</keyword>
<name>A0ABQ7R5G0_PLUXY</name>
<keyword evidence="8" id="KW-0256">Endoplasmic reticulum</keyword>
<evidence type="ECO:0000256" key="5">
    <source>
        <dbReference type="ARBA" id="ARBA00010617"/>
    </source>
</evidence>
<keyword evidence="12" id="KW-0503">Monooxygenase</keyword>
<dbReference type="InterPro" id="IPR001128">
    <property type="entry name" value="Cyt_P450"/>
</dbReference>
<dbReference type="EMBL" id="JAHIBW010000003">
    <property type="protein sequence ID" value="KAG7312483.1"/>
    <property type="molecule type" value="Genomic_DNA"/>
</dbReference>
<feature type="transmembrane region" description="Helical" evidence="14">
    <location>
        <begin position="406"/>
        <end position="425"/>
    </location>
</feature>
<dbReference type="Proteomes" id="UP000823941">
    <property type="component" value="Chromosome 3"/>
</dbReference>
<sequence length="901" mass="102043">MCDKQHSSRHLIIISRLTSLNPSPGSVWKHNVKNLSATFTGSVIDGFQDIFNQQARRLVDQLSGEAGRPPFDAMQKYFAYATLETICQTAMGVPAISDSIVTSEYYQAFNRTLQLIVERGFNIFLHPDCVYRLTPGYRELKKNVAVLHHVSTTVIAQSRKRYNEAKKNGQLNNNNTNGAKNTRFRPFLDILMELSESDPLLTDEQIRAEVDTVIVGGQETTATNMLFTLLMLGCHKEVQDKLFKEMQEIFGDSKRPVEKEDLAKMKYCEAVVLESLRLFPPIPGTLRLAEVDTPMDGFTVPAGSVFVVNALGAGRSLRTYGPDARQFRPERWLENPPANPASFLAFSYGRRACIGKRYALAFLKTALSHISRALVVHSEAQHLRLAYSLALRPSAGHLITVDLRKLILLSCLVLVPALLYISLWVSTRRARRMVAGCPGWPEVPFVGNAFRFWGDHHVIYKAIKEIGDKAEAANRMFKFWFGPQLILVSHKAEDVRTLTNMFVEKPYYYNRFSKMWLGQGLLTGPGHIWKRNVKNLSATFAGSVIEGFQDIFNRQAAKLTANLQKEIGQPPFDPLHKYFAYATLETICPLGVTPLSDSIVTPEYYHAFNRNLQLIVDRAFNIFTHPDFLYRLTPGYREMKKNCAILHNVSRTVIELRRKDYEEKKKNELTNEPDAIKSKFRPFLDIIMELSDTDPLLTDEQIRNEVDTVILGGQETSATTMLFTLLALGSNMDVQEKLYKEIKEIFGDSKRPVQKEDLARLKYCEAVIYESLRLFPPVPAAMRVIETDTELDGVTIPAGAMFVLNVLGAGRSFAAYGPDARKFRPERWLQGPPINPASFLAFSYGRRACIGKRYALTFLKTLLTHIIRDLKIHSCYEDLRLEFSISLRASHGNLITVEART</sequence>
<keyword evidence="6" id="KW-0349">Heme</keyword>
<comment type="cofactor">
    <cofactor evidence="1">
        <name>heme</name>
        <dbReference type="ChEBI" id="CHEBI:30413"/>
    </cofactor>
</comment>
<evidence type="ECO:0008006" key="17">
    <source>
        <dbReference type="Google" id="ProtNLM"/>
    </source>
</evidence>
<organism evidence="15 16">
    <name type="scientific">Plutella xylostella</name>
    <name type="common">Diamondback moth</name>
    <name type="synonym">Plutella maculipennis</name>
    <dbReference type="NCBI Taxonomy" id="51655"/>
    <lineage>
        <taxon>Eukaryota</taxon>
        <taxon>Metazoa</taxon>
        <taxon>Ecdysozoa</taxon>
        <taxon>Arthropoda</taxon>
        <taxon>Hexapoda</taxon>
        <taxon>Insecta</taxon>
        <taxon>Pterygota</taxon>
        <taxon>Neoptera</taxon>
        <taxon>Endopterygota</taxon>
        <taxon>Lepidoptera</taxon>
        <taxon>Glossata</taxon>
        <taxon>Ditrysia</taxon>
        <taxon>Yponomeutoidea</taxon>
        <taxon>Plutellidae</taxon>
        <taxon>Plutella</taxon>
    </lineage>
</organism>
<evidence type="ECO:0000256" key="1">
    <source>
        <dbReference type="ARBA" id="ARBA00001971"/>
    </source>
</evidence>
<evidence type="ECO:0000313" key="15">
    <source>
        <dbReference type="EMBL" id="KAG7312483.1"/>
    </source>
</evidence>
<comment type="similarity">
    <text evidence="5">Belongs to the cytochrome P450 family.</text>
</comment>
<evidence type="ECO:0000256" key="14">
    <source>
        <dbReference type="SAM" id="Phobius"/>
    </source>
</evidence>
<dbReference type="InterPro" id="IPR017972">
    <property type="entry name" value="Cyt_P450_CS"/>
</dbReference>
<dbReference type="Pfam" id="PF00067">
    <property type="entry name" value="p450"/>
    <property type="match status" value="2"/>
</dbReference>
<evidence type="ECO:0000256" key="3">
    <source>
        <dbReference type="ARBA" id="ARBA00004174"/>
    </source>
</evidence>
<dbReference type="InterPro" id="IPR036396">
    <property type="entry name" value="Cyt_P450_sf"/>
</dbReference>
<dbReference type="SUPFAM" id="SSF48264">
    <property type="entry name" value="Cytochrome P450"/>
    <property type="match status" value="2"/>
</dbReference>
<evidence type="ECO:0000256" key="10">
    <source>
        <dbReference type="ARBA" id="ARBA00023002"/>
    </source>
</evidence>
<dbReference type="InterPro" id="IPR002401">
    <property type="entry name" value="Cyt_P450_E_grp-I"/>
</dbReference>
<evidence type="ECO:0000256" key="8">
    <source>
        <dbReference type="ARBA" id="ARBA00022824"/>
    </source>
</evidence>